<dbReference type="InterPro" id="IPR002052">
    <property type="entry name" value="DNA_methylase_N6_adenine_CS"/>
</dbReference>
<gene>
    <name evidence="3" type="primary">rsmD</name>
    <name evidence="3" type="ORF">OLX77_10440</name>
</gene>
<dbReference type="AlphaFoldDB" id="A0A9X4RMR9"/>
<sequence length="194" mass="20805">MRIISGSARGRKLLAPGPRFGALIRPTSDRAREAIFSILAAKVVGARVLDLFAGTGALGLEALSRGALLALFVDGQRSVTELIERNVALCAFTDRATVLQRDLGRGLDFLAAKQPVNGFDLVFLDPPYGSILALRVLECLAAGSFLGAKAIVVLEDAAEAQYPQTLGVLTCFDRRRYGEAGFWLYHHTEAGSND</sequence>
<dbReference type="Gene3D" id="3.40.50.150">
    <property type="entry name" value="Vaccinia Virus protein VP39"/>
    <property type="match status" value="1"/>
</dbReference>
<dbReference type="SUPFAM" id="SSF53335">
    <property type="entry name" value="S-adenosyl-L-methionine-dependent methyltransferases"/>
    <property type="match status" value="1"/>
</dbReference>
<name>A0A9X4RMR9_9BACT</name>
<organism evidence="3 4">
    <name type="scientific">Thiovibrio frasassiensis</name>
    <dbReference type="NCBI Taxonomy" id="2984131"/>
    <lineage>
        <taxon>Bacteria</taxon>
        <taxon>Pseudomonadati</taxon>
        <taxon>Thermodesulfobacteriota</taxon>
        <taxon>Desulfobulbia</taxon>
        <taxon>Desulfobulbales</taxon>
        <taxon>Thiovibrionaceae</taxon>
        <taxon>Thiovibrio</taxon>
    </lineage>
</organism>
<dbReference type="InterPro" id="IPR029063">
    <property type="entry name" value="SAM-dependent_MTases_sf"/>
</dbReference>
<dbReference type="Pfam" id="PF03602">
    <property type="entry name" value="Cons_hypoth95"/>
    <property type="match status" value="1"/>
</dbReference>
<reference evidence="3" key="2">
    <citation type="submission" date="2022-10" db="EMBL/GenBank/DDBJ databases">
        <authorList>
            <person name="Aronson H.S."/>
        </authorList>
    </citation>
    <scope>NUCLEOTIDE SEQUENCE</scope>
    <source>
        <strain evidence="3">RS19-109</strain>
    </source>
</reference>
<dbReference type="CDD" id="cd02440">
    <property type="entry name" value="AdoMet_MTases"/>
    <property type="match status" value="1"/>
</dbReference>
<evidence type="ECO:0000256" key="2">
    <source>
        <dbReference type="ARBA" id="ARBA00022679"/>
    </source>
</evidence>
<proteinExistence type="predicted"/>
<dbReference type="EMBL" id="JAPHEH010000001">
    <property type="protein sequence ID" value="MDG4476570.1"/>
    <property type="molecule type" value="Genomic_DNA"/>
</dbReference>
<dbReference type="PIRSF" id="PIRSF004553">
    <property type="entry name" value="CHP00095"/>
    <property type="match status" value="1"/>
</dbReference>
<keyword evidence="1 3" id="KW-0489">Methyltransferase</keyword>
<accession>A0A9X4RMR9</accession>
<dbReference type="NCBIfam" id="TIGR00095">
    <property type="entry name" value="16S rRNA (guanine(966)-N(2))-methyltransferase RsmD"/>
    <property type="match status" value="1"/>
</dbReference>
<dbReference type="EC" id="2.1.1.171" evidence="3"/>
<keyword evidence="4" id="KW-1185">Reference proteome</keyword>
<dbReference type="PANTHER" id="PTHR43542">
    <property type="entry name" value="METHYLTRANSFERASE"/>
    <property type="match status" value="1"/>
</dbReference>
<protein>
    <submittedName>
        <fullName evidence="3">16S rRNA (Guanine(966)-N(2))-methyltransferase RsmD</fullName>
        <ecNumber evidence="3">2.1.1.171</ecNumber>
    </submittedName>
</protein>
<evidence type="ECO:0000256" key="1">
    <source>
        <dbReference type="ARBA" id="ARBA00022603"/>
    </source>
</evidence>
<comment type="caution">
    <text evidence="3">The sequence shown here is derived from an EMBL/GenBank/DDBJ whole genome shotgun (WGS) entry which is preliminary data.</text>
</comment>
<dbReference type="PROSITE" id="PS00092">
    <property type="entry name" value="N6_MTASE"/>
    <property type="match status" value="1"/>
</dbReference>
<evidence type="ECO:0000313" key="4">
    <source>
        <dbReference type="Proteomes" id="UP001154240"/>
    </source>
</evidence>
<dbReference type="GO" id="GO:0052913">
    <property type="term" value="F:16S rRNA (guanine(966)-N(2))-methyltransferase activity"/>
    <property type="evidence" value="ECO:0007669"/>
    <property type="project" value="UniProtKB-EC"/>
</dbReference>
<dbReference type="Proteomes" id="UP001154240">
    <property type="component" value="Unassembled WGS sequence"/>
</dbReference>
<dbReference type="RefSeq" id="WP_307633537.1">
    <property type="nucleotide sequence ID" value="NZ_JAPHEH010000001.1"/>
</dbReference>
<dbReference type="GO" id="GO:0003676">
    <property type="term" value="F:nucleic acid binding"/>
    <property type="evidence" value="ECO:0007669"/>
    <property type="project" value="InterPro"/>
</dbReference>
<evidence type="ECO:0000313" key="3">
    <source>
        <dbReference type="EMBL" id="MDG4476570.1"/>
    </source>
</evidence>
<keyword evidence="2 3" id="KW-0808">Transferase</keyword>
<reference evidence="3" key="1">
    <citation type="journal article" date="2022" name="bioRxiv">
        <title>Thiovibrio frasassiensisgen. nov., sp. nov., an autotrophic, elemental sulfur disproportionating bacterium isolated from sulfidic karst sediment, and proposal of Thiovibrionaceae fam. nov.</title>
        <authorList>
            <person name="Aronson H."/>
            <person name="Thomas C."/>
            <person name="Bhattacharyya M."/>
            <person name="Eckstein S."/>
            <person name="Jensen S."/>
            <person name="Barco R."/>
            <person name="Macalady J."/>
            <person name="Amend J."/>
        </authorList>
    </citation>
    <scope>NUCLEOTIDE SEQUENCE</scope>
    <source>
        <strain evidence="3">RS19-109</strain>
    </source>
</reference>
<dbReference type="InterPro" id="IPR004398">
    <property type="entry name" value="RNA_MeTrfase_RsmD"/>
</dbReference>
<dbReference type="PANTHER" id="PTHR43542:SF1">
    <property type="entry name" value="METHYLTRANSFERASE"/>
    <property type="match status" value="1"/>
</dbReference>